<name>A0A919MXF8_9ACTN</name>
<proteinExistence type="predicted"/>
<evidence type="ECO:0000313" key="8">
    <source>
        <dbReference type="EMBL" id="GIE98843.1"/>
    </source>
</evidence>
<dbReference type="EMBL" id="BOMV01000065">
    <property type="protein sequence ID" value="GIE98843.1"/>
    <property type="molecule type" value="Genomic_DNA"/>
</dbReference>
<evidence type="ECO:0000256" key="2">
    <source>
        <dbReference type="ARBA" id="ARBA00022475"/>
    </source>
</evidence>
<evidence type="ECO:0000259" key="7">
    <source>
        <dbReference type="Pfam" id="PF02687"/>
    </source>
</evidence>
<dbReference type="GO" id="GO:0005886">
    <property type="term" value="C:plasma membrane"/>
    <property type="evidence" value="ECO:0007669"/>
    <property type="project" value="UniProtKB-SubCell"/>
</dbReference>
<feature type="transmembrane region" description="Helical" evidence="6">
    <location>
        <begin position="73"/>
        <end position="94"/>
    </location>
</feature>
<feature type="transmembrane region" description="Helical" evidence="6">
    <location>
        <begin position="153"/>
        <end position="170"/>
    </location>
</feature>
<organism evidence="8 9">
    <name type="scientific">Paractinoplanes rishiriensis</name>
    <dbReference type="NCBI Taxonomy" id="1050105"/>
    <lineage>
        <taxon>Bacteria</taxon>
        <taxon>Bacillati</taxon>
        <taxon>Actinomycetota</taxon>
        <taxon>Actinomycetes</taxon>
        <taxon>Micromonosporales</taxon>
        <taxon>Micromonosporaceae</taxon>
        <taxon>Paractinoplanes</taxon>
    </lineage>
</organism>
<dbReference type="RefSeq" id="WP_203785844.1">
    <property type="nucleotide sequence ID" value="NZ_BOMV01000065.1"/>
</dbReference>
<accession>A0A919MXF8</accession>
<comment type="caution">
    <text evidence="8">The sequence shown here is derived from an EMBL/GenBank/DDBJ whole genome shotgun (WGS) entry which is preliminary data.</text>
</comment>
<feature type="transmembrane region" description="Helical" evidence="6">
    <location>
        <begin position="518"/>
        <end position="541"/>
    </location>
</feature>
<dbReference type="Proteomes" id="UP000636960">
    <property type="component" value="Unassembled WGS sequence"/>
</dbReference>
<keyword evidence="4 6" id="KW-1133">Transmembrane helix</keyword>
<comment type="subcellular location">
    <subcellularLocation>
        <location evidence="1">Cell membrane</location>
        <topology evidence="1">Multi-pass membrane protein</topology>
    </subcellularLocation>
</comment>
<feature type="transmembrane region" description="Helical" evidence="6">
    <location>
        <begin position="20"/>
        <end position="41"/>
    </location>
</feature>
<feature type="domain" description="ABC3 transporter permease C-terminal" evidence="7">
    <location>
        <begin position="433"/>
        <end position="543"/>
    </location>
</feature>
<evidence type="ECO:0000256" key="4">
    <source>
        <dbReference type="ARBA" id="ARBA00022989"/>
    </source>
</evidence>
<sequence>MIGLGLRLAVAGGRSAAGRLALVGAAVAVGVALLLGTLAGINAVQAQNLRYAWLNSAVTSAATGPEAADPAGWALRLVLGFALFPLVRLGLAGFTLTGERFFTGDLSLSTADVLLVALGVPVGAAVAARIALRRVRISPLGVSRRVTPKPPRAWRLLPVAAGLAELVWFVGRRPDTTNGQLIAYLSGIVLVMTGLVVAGPWLTMTGSRLLAHRAGRPATLIAGRRLADDPRAGFRAVSGLMLALFVTTVATGVITTVVNHRGAQPPGSAIHDNLTVTWYPEEQPPGTSPPPAAAVPAALRTTAGVEDVIAVHGQEPAPGHLAGLVDCAALARVPQVGRCPAGAAVAETHHDLFDPRDGGERVWLPSPLTPAQLAERPLLSVVVVTDGSAAALNRARTLLQGAFPDAQPAATQGEWRSNFANSLVQFQRLADVVIVASLLIAGCSLAVSVTGGINERARPFSLLRLAGVRLPELRRVVLLESVVPLLAVAMVAVGAGFLAAHLFLRSQLGYRLDPPGPAYYATVLLGLGLSLVLIVSTMPLLRRVTGPAAARNE</sequence>
<keyword evidence="5 6" id="KW-0472">Membrane</keyword>
<feature type="transmembrane region" description="Helical" evidence="6">
    <location>
        <begin position="476"/>
        <end position="498"/>
    </location>
</feature>
<reference evidence="8" key="1">
    <citation type="submission" date="2021-01" db="EMBL/GenBank/DDBJ databases">
        <title>Whole genome shotgun sequence of Actinoplanes rishiriensis NBRC 108556.</title>
        <authorList>
            <person name="Komaki H."/>
            <person name="Tamura T."/>
        </authorList>
    </citation>
    <scope>NUCLEOTIDE SEQUENCE</scope>
    <source>
        <strain evidence="8">NBRC 108556</strain>
    </source>
</reference>
<gene>
    <name evidence="8" type="ORF">Ari01nite_63080</name>
</gene>
<dbReference type="Pfam" id="PF02687">
    <property type="entry name" value="FtsX"/>
    <property type="match status" value="1"/>
</dbReference>
<dbReference type="AlphaFoldDB" id="A0A919MXF8"/>
<evidence type="ECO:0000256" key="3">
    <source>
        <dbReference type="ARBA" id="ARBA00022692"/>
    </source>
</evidence>
<feature type="transmembrane region" description="Helical" evidence="6">
    <location>
        <begin position="182"/>
        <end position="203"/>
    </location>
</feature>
<dbReference type="InterPro" id="IPR003838">
    <property type="entry name" value="ABC3_permease_C"/>
</dbReference>
<keyword evidence="9" id="KW-1185">Reference proteome</keyword>
<feature type="transmembrane region" description="Helical" evidence="6">
    <location>
        <begin position="234"/>
        <end position="258"/>
    </location>
</feature>
<keyword evidence="2" id="KW-1003">Cell membrane</keyword>
<keyword evidence="3 6" id="KW-0812">Transmembrane</keyword>
<evidence type="ECO:0000313" key="9">
    <source>
        <dbReference type="Proteomes" id="UP000636960"/>
    </source>
</evidence>
<evidence type="ECO:0000256" key="5">
    <source>
        <dbReference type="ARBA" id="ARBA00023136"/>
    </source>
</evidence>
<feature type="transmembrane region" description="Helical" evidence="6">
    <location>
        <begin position="432"/>
        <end position="455"/>
    </location>
</feature>
<protein>
    <recommendedName>
        <fullName evidence="7">ABC3 transporter permease C-terminal domain-containing protein</fullName>
    </recommendedName>
</protein>
<feature type="transmembrane region" description="Helical" evidence="6">
    <location>
        <begin position="114"/>
        <end position="132"/>
    </location>
</feature>
<evidence type="ECO:0000256" key="1">
    <source>
        <dbReference type="ARBA" id="ARBA00004651"/>
    </source>
</evidence>
<evidence type="ECO:0000256" key="6">
    <source>
        <dbReference type="SAM" id="Phobius"/>
    </source>
</evidence>